<feature type="compositionally biased region" description="Basic and acidic residues" evidence="1">
    <location>
        <begin position="21"/>
        <end position="37"/>
    </location>
</feature>
<dbReference type="AlphaFoldDB" id="A0A640TN01"/>
<dbReference type="Proteomes" id="UP000429552">
    <property type="component" value="Unassembled WGS sequence"/>
</dbReference>
<reference evidence="2 3" key="1">
    <citation type="submission" date="2019-12" db="EMBL/GenBank/DDBJ databases">
        <title>Whole genome shotgun sequence of Streptomyces libani subsp. libani NBRC 13452.</title>
        <authorList>
            <person name="Ichikawa N."/>
            <person name="Kimura A."/>
            <person name="Kitahashi Y."/>
            <person name="Komaki H."/>
            <person name="Tamura T."/>
        </authorList>
    </citation>
    <scope>NUCLEOTIDE SEQUENCE [LARGE SCALE GENOMIC DNA]</scope>
    <source>
        <strain evidence="2 3">NBRC 13452</strain>
    </source>
</reference>
<comment type="caution">
    <text evidence="2">The sequence shown here is derived from an EMBL/GenBank/DDBJ whole genome shotgun (WGS) entry which is preliminary data.</text>
</comment>
<evidence type="ECO:0000313" key="3">
    <source>
        <dbReference type="Proteomes" id="UP000429552"/>
    </source>
</evidence>
<proteinExistence type="predicted"/>
<protein>
    <submittedName>
        <fullName evidence="2">Uncharacterized protein</fullName>
    </submittedName>
</protein>
<name>A0A640TN01_STRNI</name>
<feature type="region of interest" description="Disordered" evidence="1">
    <location>
        <begin position="1"/>
        <end position="44"/>
    </location>
</feature>
<accession>A0A640TN01</accession>
<gene>
    <name evidence="2" type="ORF">Sliba_38480</name>
</gene>
<sequence>MFRNATVRKTPAIGTLTRQRGAQDRKPEELPRPRTAERGCAGGVRQRTQLRRDEVHLGCFGGRELFGERRRAGSRLRRPPVVGHRRSVAAAVAYQSLFDEEEDEPLALRTR</sequence>
<dbReference type="EMBL" id="BLIP01000001">
    <property type="protein sequence ID" value="GFE23395.1"/>
    <property type="molecule type" value="Genomic_DNA"/>
</dbReference>
<evidence type="ECO:0000313" key="2">
    <source>
        <dbReference type="EMBL" id="GFE23395.1"/>
    </source>
</evidence>
<organism evidence="2 3">
    <name type="scientific">Streptomyces nigrescens</name>
    <dbReference type="NCBI Taxonomy" id="1920"/>
    <lineage>
        <taxon>Bacteria</taxon>
        <taxon>Bacillati</taxon>
        <taxon>Actinomycetota</taxon>
        <taxon>Actinomycetes</taxon>
        <taxon>Kitasatosporales</taxon>
        <taxon>Streptomycetaceae</taxon>
        <taxon>Streptomyces</taxon>
    </lineage>
</organism>
<evidence type="ECO:0000256" key="1">
    <source>
        <dbReference type="SAM" id="MobiDB-lite"/>
    </source>
</evidence>